<accession>A0A1F5TH09</accession>
<evidence type="ECO:0000256" key="1">
    <source>
        <dbReference type="SAM" id="Coils"/>
    </source>
</evidence>
<organism evidence="2 3">
    <name type="scientific">Candidatus Falkowbacteria bacterium RIFOXYC2_FULL_48_21</name>
    <dbReference type="NCBI Taxonomy" id="1798005"/>
    <lineage>
        <taxon>Bacteria</taxon>
        <taxon>Candidatus Falkowiibacteriota</taxon>
    </lineage>
</organism>
<name>A0A1F5TH09_9BACT</name>
<reference evidence="2 3" key="1">
    <citation type="journal article" date="2016" name="Nat. Commun.">
        <title>Thousands of microbial genomes shed light on interconnected biogeochemical processes in an aquifer system.</title>
        <authorList>
            <person name="Anantharaman K."/>
            <person name="Brown C.T."/>
            <person name="Hug L.A."/>
            <person name="Sharon I."/>
            <person name="Castelle C.J."/>
            <person name="Probst A.J."/>
            <person name="Thomas B.C."/>
            <person name="Singh A."/>
            <person name="Wilkins M.J."/>
            <person name="Karaoz U."/>
            <person name="Brodie E.L."/>
            <person name="Williams K.H."/>
            <person name="Hubbard S.S."/>
            <person name="Banfield J.F."/>
        </authorList>
    </citation>
    <scope>NUCLEOTIDE SEQUENCE [LARGE SCALE GENOMIC DNA]</scope>
</reference>
<sequence>MRNDDALWKSLKSLSAARQASKRAEWSVETAERLVEEKKREAKVAAMEFEKNFWASGGVMIFILYACHSERPDEMTIRSKVKSLSDENLYLYSNLAAYEEVSEVGKNLKKFSAAHPPSGFEYVVSLGVLPDKLTLVCFGDQYYENNGKQWVRMK</sequence>
<keyword evidence="1" id="KW-0175">Coiled coil</keyword>
<proteinExistence type="predicted"/>
<feature type="coiled-coil region" evidence="1">
    <location>
        <begin position="21"/>
        <end position="48"/>
    </location>
</feature>
<evidence type="ECO:0000313" key="2">
    <source>
        <dbReference type="EMBL" id="OGF38175.1"/>
    </source>
</evidence>
<dbReference type="EMBL" id="MFGM01000007">
    <property type="protein sequence ID" value="OGF38175.1"/>
    <property type="molecule type" value="Genomic_DNA"/>
</dbReference>
<dbReference type="AlphaFoldDB" id="A0A1F5TH09"/>
<comment type="caution">
    <text evidence="2">The sequence shown here is derived from an EMBL/GenBank/DDBJ whole genome shotgun (WGS) entry which is preliminary data.</text>
</comment>
<protein>
    <submittedName>
        <fullName evidence="2">Uncharacterized protein</fullName>
    </submittedName>
</protein>
<gene>
    <name evidence="2" type="ORF">A2482_04320</name>
</gene>
<dbReference type="Proteomes" id="UP000178656">
    <property type="component" value="Unassembled WGS sequence"/>
</dbReference>
<evidence type="ECO:0000313" key="3">
    <source>
        <dbReference type="Proteomes" id="UP000178656"/>
    </source>
</evidence>